<name>A0A4S8KJD0_DENBC</name>
<dbReference type="Proteomes" id="UP000297245">
    <property type="component" value="Unassembled WGS sequence"/>
</dbReference>
<sequence length="127" mass="15062">MATSYKIGAINSVDRTQPSVRNHLRSDLEELVYSGIAVQEFVKNIWSIPEEECERVLSLEWKIQSTLLFDYTQLITKKSPEASYYPVFRAIVHDLLKRYLQELKVDQKITFWRRNRERKRNGRSKLG</sequence>
<reference evidence="1 2" key="1">
    <citation type="journal article" date="2019" name="Nat. Ecol. Evol.">
        <title>Megaphylogeny resolves global patterns of mushroom evolution.</title>
        <authorList>
            <person name="Varga T."/>
            <person name="Krizsan K."/>
            <person name="Foldi C."/>
            <person name="Dima B."/>
            <person name="Sanchez-Garcia M."/>
            <person name="Sanchez-Ramirez S."/>
            <person name="Szollosi G.J."/>
            <person name="Szarkandi J.G."/>
            <person name="Papp V."/>
            <person name="Albert L."/>
            <person name="Andreopoulos W."/>
            <person name="Angelini C."/>
            <person name="Antonin V."/>
            <person name="Barry K.W."/>
            <person name="Bougher N.L."/>
            <person name="Buchanan P."/>
            <person name="Buyck B."/>
            <person name="Bense V."/>
            <person name="Catcheside P."/>
            <person name="Chovatia M."/>
            <person name="Cooper J."/>
            <person name="Damon W."/>
            <person name="Desjardin D."/>
            <person name="Finy P."/>
            <person name="Geml J."/>
            <person name="Haridas S."/>
            <person name="Hughes K."/>
            <person name="Justo A."/>
            <person name="Karasinski D."/>
            <person name="Kautmanova I."/>
            <person name="Kiss B."/>
            <person name="Kocsube S."/>
            <person name="Kotiranta H."/>
            <person name="LaButti K.M."/>
            <person name="Lechner B.E."/>
            <person name="Liimatainen K."/>
            <person name="Lipzen A."/>
            <person name="Lukacs Z."/>
            <person name="Mihaltcheva S."/>
            <person name="Morgado L.N."/>
            <person name="Niskanen T."/>
            <person name="Noordeloos M.E."/>
            <person name="Ohm R.A."/>
            <person name="Ortiz-Santana B."/>
            <person name="Ovrebo C."/>
            <person name="Racz N."/>
            <person name="Riley R."/>
            <person name="Savchenko A."/>
            <person name="Shiryaev A."/>
            <person name="Soop K."/>
            <person name="Spirin V."/>
            <person name="Szebenyi C."/>
            <person name="Tomsovsky M."/>
            <person name="Tulloss R.E."/>
            <person name="Uehling J."/>
            <person name="Grigoriev I.V."/>
            <person name="Vagvolgyi C."/>
            <person name="Papp T."/>
            <person name="Martin F.M."/>
            <person name="Miettinen O."/>
            <person name="Hibbett D.S."/>
            <person name="Nagy L.G."/>
        </authorList>
    </citation>
    <scope>NUCLEOTIDE SEQUENCE [LARGE SCALE GENOMIC DNA]</scope>
    <source>
        <strain evidence="1 2">CBS 962.96</strain>
    </source>
</reference>
<protein>
    <submittedName>
        <fullName evidence="1">Uncharacterized protein</fullName>
    </submittedName>
</protein>
<evidence type="ECO:0000313" key="1">
    <source>
        <dbReference type="EMBL" id="THU75198.1"/>
    </source>
</evidence>
<keyword evidence="2" id="KW-1185">Reference proteome</keyword>
<organism evidence="1 2">
    <name type="scientific">Dendrothele bispora (strain CBS 962.96)</name>
    <dbReference type="NCBI Taxonomy" id="1314807"/>
    <lineage>
        <taxon>Eukaryota</taxon>
        <taxon>Fungi</taxon>
        <taxon>Dikarya</taxon>
        <taxon>Basidiomycota</taxon>
        <taxon>Agaricomycotina</taxon>
        <taxon>Agaricomycetes</taxon>
        <taxon>Agaricomycetidae</taxon>
        <taxon>Agaricales</taxon>
        <taxon>Agaricales incertae sedis</taxon>
        <taxon>Dendrothele</taxon>
    </lineage>
</organism>
<gene>
    <name evidence="1" type="ORF">K435DRAFT_881390</name>
</gene>
<dbReference type="OrthoDB" id="5569250at2759"/>
<accession>A0A4S8KJD0</accession>
<proteinExistence type="predicted"/>
<evidence type="ECO:0000313" key="2">
    <source>
        <dbReference type="Proteomes" id="UP000297245"/>
    </source>
</evidence>
<dbReference type="EMBL" id="ML182689">
    <property type="protein sequence ID" value="THU75198.1"/>
    <property type="molecule type" value="Genomic_DNA"/>
</dbReference>
<dbReference type="AlphaFoldDB" id="A0A4S8KJD0"/>